<accession>A0AAP5ICR8</accession>
<comment type="pathway">
    <text evidence="2">Cell wall biogenesis; peptidoglycan recycling.</text>
</comment>
<dbReference type="GO" id="GO:0006040">
    <property type="term" value="P:amino sugar metabolic process"/>
    <property type="evidence" value="ECO:0007669"/>
    <property type="project" value="InterPro"/>
</dbReference>
<evidence type="ECO:0000256" key="1">
    <source>
        <dbReference type="ARBA" id="ARBA00022777"/>
    </source>
</evidence>
<dbReference type="InterPro" id="IPR005338">
    <property type="entry name" value="Anhydro_N_Ac-Mur_kinase"/>
</dbReference>
<keyword evidence="2 4" id="KW-0808">Transferase</keyword>
<keyword evidence="5" id="KW-1185">Reference proteome</keyword>
<dbReference type="HAMAP" id="MF_01270">
    <property type="entry name" value="AnhMurNAc_kinase"/>
    <property type="match status" value="1"/>
</dbReference>
<dbReference type="GO" id="GO:0016773">
    <property type="term" value="F:phosphotransferase activity, alcohol group as acceptor"/>
    <property type="evidence" value="ECO:0007669"/>
    <property type="project" value="UniProtKB-UniRule"/>
</dbReference>
<comment type="function">
    <text evidence="2">Catalyzes the specific phosphorylation of 1,6-anhydro-N-acetylmuramic acid (anhMurNAc) with the simultaneous cleavage of the 1,6-anhydro ring, generating MurNAc-6-P. Is required for the utilization of anhMurNAc either imported from the medium or derived from its own cell wall murein, and thus plays a role in cell wall recycling.</text>
</comment>
<keyword evidence="1 2" id="KW-0418">Kinase</keyword>
<dbReference type="RefSeq" id="WP_208341562.1">
    <property type="nucleotide sequence ID" value="NZ_CAWQFN010000921.1"/>
</dbReference>
<comment type="similarity">
    <text evidence="2">Belongs to the anhydro-N-acetylmuramic acid kinase family.</text>
</comment>
<dbReference type="NCBIfam" id="NF007148">
    <property type="entry name" value="PRK09585.3-2"/>
    <property type="match status" value="1"/>
</dbReference>
<evidence type="ECO:0000313" key="4">
    <source>
        <dbReference type="EMBL" id="MDR9896610.1"/>
    </source>
</evidence>
<dbReference type="Gene3D" id="3.30.420.40">
    <property type="match status" value="2"/>
</dbReference>
<dbReference type="SUPFAM" id="SSF53067">
    <property type="entry name" value="Actin-like ATPase domain"/>
    <property type="match status" value="1"/>
</dbReference>
<dbReference type="Pfam" id="PF03702">
    <property type="entry name" value="AnmK"/>
    <property type="match status" value="1"/>
</dbReference>
<sequence>MTRVVGLISGTSVDGIDAALVDISGKDLDIKIQLVAGATYPYPNDLRERILDVCAGATLSMLELAELDDAIAFAFAQAAQNIQLGHEKASLIGSHGQTVYHRPPKGGERGLGEDKGKKTPPYFLGYSLQLGRGSVIANVTGVTTVSNFRVADIAAGGHGAPLVPRVDAALLSHPDEARCIQNIGGIGNVTYIPSRQKNWLSEISAWDTGPGNSLLDLAVYHLSGGTKTYDEDGNWAASGTPCYPLVEEWLSHEYFHLPPPKSTGRELFGVSYFEQCLKDAEAYQLTPADLLATLTELTAASIVHSYQTFLPQVPQQVLLCGGGSRNLYLKRRLQSLLGSTSVLTTDEVGLCANFKEAIAFAVLAYWRMLDAPGNLPSATGACQEVVLGEIIIGNG</sequence>
<proteinExistence type="inferred from homology"/>
<keyword evidence="2" id="KW-0119">Carbohydrate metabolism</keyword>
<dbReference type="GO" id="GO:0009254">
    <property type="term" value="P:peptidoglycan turnover"/>
    <property type="evidence" value="ECO:0007669"/>
    <property type="project" value="UniProtKB-UniRule"/>
</dbReference>
<feature type="binding site" evidence="2">
    <location>
        <begin position="10"/>
        <end position="17"/>
    </location>
    <ligand>
        <name>ATP</name>
        <dbReference type="ChEBI" id="CHEBI:30616"/>
    </ligand>
</feature>
<dbReference type="GO" id="GO:0016301">
    <property type="term" value="F:kinase activity"/>
    <property type="evidence" value="ECO:0007669"/>
    <property type="project" value="UniProtKB-KW"/>
</dbReference>
<keyword evidence="2" id="KW-0067">ATP-binding</keyword>
<gene>
    <name evidence="2" type="primary">anmK</name>
    <name evidence="4" type="ORF">G7B40_018875</name>
</gene>
<feature type="compositionally biased region" description="Basic and acidic residues" evidence="3">
    <location>
        <begin position="105"/>
        <end position="115"/>
    </location>
</feature>
<dbReference type="PANTHER" id="PTHR30605:SF0">
    <property type="entry name" value="ANHYDRO-N-ACETYLMURAMIC ACID KINASE"/>
    <property type="match status" value="1"/>
</dbReference>
<organism evidence="4 5">
    <name type="scientific">Aetokthonos hydrillicola Thurmond2011</name>
    <dbReference type="NCBI Taxonomy" id="2712845"/>
    <lineage>
        <taxon>Bacteria</taxon>
        <taxon>Bacillati</taxon>
        <taxon>Cyanobacteriota</taxon>
        <taxon>Cyanophyceae</taxon>
        <taxon>Nostocales</taxon>
        <taxon>Hapalosiphonaceae</taxon>
        <taxon>Aetokthonos</taxon>
    </lineage>
</organism>
<dbReference type="GO" id="GO:0005524">
    <property type="term" value="F:ATP binding"/>
    <property type="evidence" value="ECO:0007669"/>
    <property type="project" value="UniProtKB-UniRule"/>
</dbReference>
<evidence type="ECO:0000256" key="2">
    <source>
        <dbReference type="HAMAP-Rule" id="MF_01270"/>
    </source>
</evidence>
<comment type="catalytic activity">
    <reaction evidence="2">
        <text>1,6-anhydro-N-acetyl-beta-muramate + ATP + H2O = N-acetyl-D-muramate 6-phosphate + ADP + H(+)</text>
        <dbReference type="Rhea" id="RHEA:24952"/>
        <dbReference type="ChEBI" id="CHEBI:15377"/>
        <dbReference type="ChEBI" id="CHEBI:15378"/>
        <dbReference type="ChEBI" id="CHEBI:30616"/>
        <dbReference type="ChEBI" id="CHEBI:58690"/>
        <dbReference type="ChEBI" id="CHEBI:58722"/>
        <dbReference type="ChEBI" id="CHEBI:456216"/>
        <dbReference type="EC" id="2.7.1.170"/>
    </reaction>
</comment>
<comment type="caution">
    <text evidence="4">The sequence shown here is derived from an EMBL/GenBank/DDBJ whole genome shotgun (WGS) entry which is preliminary data.</text>
</comment>
<dbReference type="NCBIfam" id="NF007143">
    <property type="entry name" value="PRK09585.2-2"/>
    <property type="match status" value="1"/>
</dbReference>
<protein>
    <recommendedName>
        <fullName evidence="2">Anhydro-N-acetylmuramic acid kinase</fullName>
        <ecNumber evidence="2">2.7.1.170</ecNumber>
    </recommendedName>
    <alternativeName>
        <fullName evidence="2">AnhMurNAc kinase</fullName>
    </alternativeName>
</protein>
<dbReference type="InterPro" id="IPR043129">
    <property type="entry name" value="ATPase_NBD"/>
</dbReference>
<evidence type="ECO:0000256" key="3">
    <source>
        <dbReference type="SAM" id="MobiDB-lite"/>
    </source>
</evidence>
<dbReference type="GO" id="GO:0097175">
    <property type="term" value="P:1,6-anhydro-N-acetyl-beta-muramic acid catabolic process"/>
    <property type="evidence" value="ECO:0007669"/>
    <property type="project" value="UniProtKB-UniRule"/>
</dbReference>
<keyword evidence="2" id="KW-0547">Nucleotide-binding</keyword>
<reference evidence="5" key="1">
    <citation type="journal article" date="2021" name="Science">
        <title>Hunting the eagle killer: A cyanobacterial neurotoxin causes vacuolar myelinopathy.</title>
        <authorList>
            <person name="Breinlinger S."/>
            <person name="Phillips T.J."/>
            <person name="Haram B.N."/>
            <person name="Mares J."/>
            <person name="Martinez Yerena J.A."/>
            <person name="Hrouzek P."/>
            <person name="Sobotka R."/>
            <person name="Henderson W.M."/>
            <person name="Schmieder P."/>
            <person name="Williams S.M."/>
            <person name="Lauderdale J.D."/>
            <person name="Wilde H.D."/>
            <person name="Gerrin W."/>
            <person name="Kust A."/>
            <person name="Washington J.W."/>
            <person name="Wagner C."/>
            <person name="Geier B."/>
            <person name="Liebeke M."/>
            <person name="Enke H."/>
            <person name="Niedermeyer T.H.J."/>
            <person name="Wilde S.B."/>
        </authorList>
    </citation>
    <scope>NUCLEOTIDE SEQUENCE [LARGE SCALE GENOMIC DNA]</scope>
    <source>
        <strain evidence="5">Thurmond2011</strain>
    </source>
</reference>
<name>A0AAP5ICR8_9CYAN</name>
<dbReference type="EC" id="2.7.1.170" evidence="2"/>
<dbReference type="AlphaFoldDB" id="A0AAP5ICR8"/>
<evidence type="ECO:0000313" key="5">
    <source>
        <dbReference type="Proteomes" id="UP000667802"/>
    </source>
</evidence>
<dbReference type="EMBL" id="JAALHA020000008">
    <property type="protein sequence ID" value="MDR9896610.1"/>
    <property type="molecule type" value="Genomic_DNA"/>
</dbReference>
<dbReference type="Proteomes" id="UP000667802">
    <property type="component" value="Unassembled WGS sequence"/>
</dbReference>
<comment type="pathway">
    <text evidence="2">Amino-sugar metabolism; 1,6-anhydro-N-acetylmuramate degradation.</text>
</comment>
<feature type="region of interest" description="Disordered" evidence="3">
    <location>
        <begin position="96"/>
        <end position="115"/>
    </location>
</feature>
<dbReference type="PANTHER" id="PTHR30605">
    <property type="entry name" value="ANHYDRO-N-ACETYLMURAMIC ACID KINASE"/>
    <property type="match status" value="1"/>
</dbReference>
<dbReference type="CDD" id="cd24050">
    <property type="entry name" value="ASKHA_NBD_ANMK"/>
    <property type="match status" value="1"/>
</dbReference>